<dbReference type="Pfam" id="PF13516">
    <property type="entry name" value="LRR_6"/>
    <property type="match status" value="3"/>
</dbReference>
<proteinExistence type="predicted"/>
<protein>
    <submittedName>
        <fullName evidence="4">Ribonuclease inhibitor-like</fullName>
    </submittedName>
</protein>
<dbReference type="InterPro" id="IPR051261">
    <property type="entry name" value="NLR"/>
</dbReference>
<dbReference type="RefSeq" id="XP_042560744.1">
    <property type="nucleotide sequence ID" value="XM_042704810.1"/>
</dbReference>
<dbReference type="InterPro" id="IPR001611">
    <property type="entry name" value="Leu-rich_rpt"/>
</dbReference>
<evidence type="ECO:0000313" key="3">
    <source>
        <dbReference type="Proteomes" id="UP000515152"/>
    </source>
</evidence>
<keyword evidence="1" id="KW-0433">Leucine-rich repeat</keyword>
<sequence>MRLLKSDAAEKACVYLTSVLGTNPLLLTKLDLGGKTPGDSGVKQFCALLGDSHCKLKTLKLNDSGITAEGCAALTSVLRSNPSHLIELNLSENKLGVSGVKHISTLLGNTDCKLQTLLLSDCGVTGDGYAALTSALKSNPSHLVELDLRGNDPGDSGVELLTDLHNLLDDPYCKLKTL</sequence>
<name>A0A8M1KFW8_CLUHA</name>
<dbReference type="GeneID" id="122130174"/>
<accession>A0A8M1KFW8</accession>
<dbReference type="Proteomes" id="UP000515152">
    <property type="component" value="Unplaced"/>
</dbReference>
<feature type="non-terminal residue" evidence="4">
    <location>
        <position position="178"/>
    </location>
</feature>
<organism evidence="3 4">
    <name type="scientific">Clupea harengus</name>
    <name type="common">Atlantic herring</name>
    <dbReference type="NCBI Taxonomy" id="7950"/>
    <lineage>
        <taxon>Eukaryota</taxon>
        <taxon>Metazoa</taxon>
        <taxon>Chordata</taxon>
        <taxon>Craniata</taxon>
        <taxon>Vertebrata</taxon>
        <taxon>Euteleostomi</taxon>
        <taxon>Actinopterygii</taxon>
        <taxon>Neopterygii</taxon>
        <taxon>Teleostei</taxon>
        <taxon>Clupei</taxon>
        <taxon>Clupeiformes</taxon>
        <taxon>Clupeoidei</taxon>
        <taxon>Clupeidae</taxon>
        <taxon>Clupea</taxon>
    </lineage>
</organism>
<evidence type="ECO:0000256" key="2">
    <source>
        <dbReference type="ARBA" id="ARBA00022737"/>
    </source>
</evidence>
<keyword evidence="2" id="KW-0677">Repeat</keyword>
<keyword evidence="3" id="KW-1185">Reference proteome</keyword>
<dbReference type="SMART" id="SM00368">
    <property type="entry name" value="LRR_RI"/>
    <property type="match status" value="5"/>
</dbReference>
<dbReference type="PANTHER" id="PTHR24106">
    <property type="entry name" value="NACHT, LRR AND CARD DOMAINS-CONTAINING"/>
    <property type="match status" value="1"/>
</dbReference>
<reference evidence="4" key="1">
    <citation type="submission" date="2025-08" db="UniProtKB">
        <authorList>
            <consortium name="RefSeq"/>
        </authorList>
    </citation>
    <scope>IDENTIFICATION</scope>
</reference>
<evidence type="ECO:0000256" key="1">
    <source>
        <dbReference type="ARBA" id="ARBA00022614"/>
    </source>
</evidence>
<dbReference type="OrthoDB" id="120976at2759"/>
<dbReference type="KEGG" id="char:122130174"/>
<dbReference type="AlphaFoldDB" id="A0A8M1KFW8"/>
<gene>
    <name evidence="4" type="primary">LOC122130174</name>
</gene>
<evidence type="ECO:0000313" key="4">
    <source>
        <dbReference type="RefSeq" id="XP_042560744.1"/>
    </source>
</evidence>